<evidence type="ECO:0000313" key="1">
    <source>
        <dbReference type="EMBL" id="TWF79073.1"/>
    </source>
</evidence>
<organism evidence="1 2">
    <name type="scientific">Pseudonocardia hierapolitana</name>
    <dbReference type="NCBI Taxonomy" id="1128676"/>
    <lineage>
        <taxon>Bacteria</taxon>
        <taxon>Bacillati</taxon>
        <taxon>Actinomycetota</taxon>
        <taxon>Actinomycetes</taxon>
        <taxon>Pseudonocardiales</taxon>
        <taxon>Pseudonocardiaceae</taxon>
        <taxon>Pseudonocardia</taxon>
    </lineage>
</organism>
<name>A0A561SW29_9PSEU</name>
<sequence>MSTTAAPLTNRDRAVLRAVAAGRCRISPAGGALVVDGLYFADQFAGSRLTEAGLIAAASDTGSALLTASGRALIGTEAA</sequence>
<proteinExistence type="predicted"/>
<reference evidence="1 2" key="1">
    <citation type="submission" date="2019-06" db="EMBL/GenBank/DDBJ databases">
        <title>Sequencing the genomes of 1000 actinobacteria strains.</title>
        <authorList>
            <person name="Klenk H.-P."/>
        </authorList>
    </citation>
    <scope>NUCLEOTIDE SEQUENCE [LARGE SCALE GENOMIC DNA]</scope>
    <source>
        <strain evidence="1 2">DSM 45671</strain>
    </source>
</reference>
<protein>
    <submittedName>
        <fullName evidence="1">Uncharacterized protein</fullName>
    </submittedName>
</protein>
<evidence type="ECO:0000313" key="2">
    <source>
        <dbReference type="Proteomes" id="UP000321261"/>
    </source>
</evidence>
<dbReference type="Proteomes" id="UP000321261">
    <property type="component" value="Unassembled WGS sequence"/>
</dbReference>
<keyword evidence="2" id="KW-1185">Reference proteome</keyword>
<dbReference type="AlphaFoldDB" id="A0A561SW29"/>
<accession>A0A561SW29</accession>
<dbReference type="RefSeq" id="WP_147257976.1">
    <property type="nucleotide sequence ID" value="NZ_VIWU01000001.1"/>
</dbReference>
<gene>
    <name evidence="1" type="ORF">FHX44_114999</name>
</gene>
<dbReference type="EMBL" id="VIWU01000001">
    <property type="protein sequence ID" value="TWF79073.1"/>
    <property type="molecule type" value="Genomic_DNA"/>
</dbReference>
<dbReference type="OrthoDB" id="3700530at2"/>
<comment type="caution">
    <text evidence="1">The sequence shown here is derived from an EMBL/GenBank/DDBJ whole genome shotgun (WGS) entry which is preliminary data.</text>
</comment>